<dbReference type="SMART" id="SM00926">
    <property type="entry name" value="Molybdop_Fe4S4"/>
    <property type="match status" value="1"/>
</dbReference>
<dbReference type="InterPro" id="IPR001041">
    <property type="entry name" value="2Fe-2S_ferredoxin-type"/>
</dbReference>
<dbReference type="EMBL" id="CP037901">
    <property type="protein sequence ID" value="QBP12516.1"/>
    <property type="molecule type" value="Genomic_DNA"/>
</dbReference>
<dbReference type="Pfam" id="PF00111">
    <property type="entry name" value="Fer2"/>
    <property type="match status" value="1"/>
</dbReference>
<dbReference type="InterPro" id="IPR009010">
    <property type="entry name" value="Asp_de-COase-like_dom_sf"/>
</dbReference>
<dbReference type="PROSITE" id="PS51384">
    <property type="entry name" value="FAD_FR"/>
    <property type="match status" value="1"/>
</dbReference>
<comment type="similarity">
    <text evidence="1">Belongs to the prokaryotic molybdopterin-containing oxidoreductase family.</text>
</comment>
<organism evidence="8 9">
    <name type="scientific">Cupriavidus metallidurans</name>
    <dbReference type="NCBI Taxonomy" id="119219"/>
    <lineage>
        <taxon>Bacteria</taxon>
        <taxon>Pseudomonadati</taxon>
        <taxon>Pseudomonadota</taxon>
        <taxon>Betaproteobacteria</taxon>
        <taxon>Burkholderiales</taxon>
        <taxon>Burkholderiaceae</taxon>
        <taxon>Cupriavidus</taxon>
    </lineage>
</organism>
<dbReference type="InterPro" id="IPR001709">
    <property type="entry name" value="Flavoprot_Pyr_Nucl_cyt_Rdtase"/>
</dbReference>
<dbReference type="InterPro" id="IPR006656">
    <property type="entry name" value="Mopterin_OxRdtase"/>
</dbReference>
<evidence type="ECO:0000256" key="1">
    <source>
        <dbReference type="ARBA" id="ARBA00010312"/>
    </source>
</evidence>
<evidence type="ECO:0000259" key="6">
    <source>
        <dbReference type="PROSITE" id="PS51384"/>
    </source>
</evidence>
<dbReference type="Gene3D" id="3.40.228.10">
    <property type="entry name" value="Dimethylsulfoxide Reductase, domain 2"/>
    <property type="match status" value="1"/>
</dbReference>
<dbReference type="PANTHER" id="PTHR43742:SF6">
    <property type="entry name" value="OXIDOREDUCTASE YYAE-RELATED"/>
    <property type="match status" value="1"/>
</dbReference>
<dbReference type="SUPFAM" id="SSF50692">
    <property type="entry name" value="ADC-like"/>
    <property type="match status" value="1"/>
</dbReference>
<dbReference type="Gene3D" id="3.30.200.210">
    <property type="match status" value="1"/>
</dbReference>
<dbReference type="InterPro" id="IPR006657">
    <property type="entry name" value="MoPterin_dinucl-bd_dom"/>
</dbReference>
<dbReference type="Pfam" id="PF01568">
    <property type="entry name" value="Molydop_binding"/>
    <property type="match status" value="1"/>
</dbReference>
<dbReference type="Pfam" id="PF00970">
    <property type="entry name" value="FAD_binding_6"/>
    <property type="match status" value="1"/>
</dbReference>
<dbReference type="InterPro" id="IPR036010">
    <property type="entry name" value="2Fe-2S_ferredoxin-like_sf"/>
</dbReference>
<dbReference type="InterPro" id="IPR001433">
    <property type="entry name" value="OxRdtase_FAD/NAD-bd"/>
</dbReference>
<evidence type="ECO:0000256" key="4">
    <source>
        <dbReference type="ARBA" id="ARBA00023014"/>
    </source>
</evidence>
<dbReference type="GO" id="GO:0018818">
    <property type="term" value="F:acetylene hydratase activity"/>
    <property type="evidence" value="ECO:0007669"/>
    <property type="project" value="InterPro"/>
</dbReference>
<reference evidence="8 9" key="1">
    <citation type="submission" date="2019-03" db="EMBL/GenBank/DDBJ databases">
        <title>Comparative insights into the high quality Complete genome sequence of highly metal resistant Cupriavidus metallidurans strain BS1 isolated from a gold-copper mine.</title>
        <authorList>
            <person name="Mazhar H.S."/>
            <person name="Rensing C."/>
        </authorList>
    </citation>
    <scope>NUCLEOTIDE SEQUENCE [LARGE SCALE GENOMIC DNA]</scope>
    <source>
        <strain evidence="8 9">BS1</strain>
    </source>
</reference>
<dbReference type="InterPro" id="IPR017938">
    <property type="entry name" value="Riboflavin_synthase-like_b-brl"/>
</dbReference>
<dbReference type="SUPFAM" id="SSF54292">
    <property type="entry name" value="2Fe-2S ferredoxin-like"/>
    <property type="match status" value="1"/>
</dbReference>
<keyword evidence="3" id="KW-0408">Iron</keyword>
<dbReference type="InterPro" id="IPR039261">
    <property type="entry name" value="FNR_nucleotide-bd"/>
</dbReference>
<dbReference type="InterPro" id="IPR008333">
    <property type="entry name" value="Cbr1-like_FAD-bd_dom"/>
</dbReference>
<evidence type="ECO:0000313" key="8">
    <source>
        <dbReference type="EMBL" id="QBP12516.1"/>
    </source>
</evidence>
<name>A0A482IX17_9BURK</name>
<dbReference type="InterPro" id="IPR006963">
    <property type="entry name" value="Mopterin_OxRdtase_4Fe-4S_dom"/>
</dbReference>
<dbReference type="Pfam" id="PF04879">
    <property type="entry name" value="Molybdop_Fe4S4"/>
    <property type="match status" value="1"/>
</dbReference>
<dbReference type="OrthoDB" id="9796486at2"/>
<dbReference type="SUPFAM" id="SSF53706">
    <property type="entry name" value="Formate dehydrogenase/DMSO reductase, domains 1-3"/>
    <property type="match status" value="1"/>
</dbReference>
<dbReference type="PROSITE" id="PS51669">
    <property type="entry name" value="4FE4S_MOW_BIS_MGD"/>
    <property type="match status" value="1"/>
</dbReference>
<gene>
    <name evidence="8" type="ORF">DDF84_022590</name>
</gene>
<dbReference type="Pfam" id="PF00175">
    <property type="entry name" value="NAD_binding_1"/>
    <property type="match status" value="1"/>
</dbReference>
<dbReference type="GO" id="GO:0043546">
    <property type="term" value="F:molybdopterin cofactor binding"/>
    <property type="evidence" value="ECO:0007669"/>
    <property type="project" value="InterPro"/>
</dbReference>
<dbReference type="Gene3D" id="3.10.20.30">
    <property type="match status" value="1"/>
</dbReference>
<evidence type="ECO:0000313" key="9">
    <source>
        <dbReference type="Proteomes" id="UP000253772"/>
    </source>
</evidence>
<dbReference type="Pfam" id="PF00384">
    <property type="entry name" value="Molybdopterin"/>
    <property type="match status" value="1"/>
</dbReference>
<dbReference type="Gene3D" id="3.40.50.80">
    <property type="entry name" value="Nucleotide-binding domain of ferredoxin-NADP reductase (FNR) module"/>
    <property type="match status" value="1"/>
</dbReference>
<dbReference type="CDD" id="cd00207">
    <property type="entry name" value="fer2"/>
    <property type="match status" value="1"/>
</dbReference>
<dbReference type="Proteomes" id="UP000253772">
    <property type="component" value="Chromosome c2"/>
</dbReference>
<dbReference type="PANTHER" id="PTHR43742">
    <property type="entry name" value="TRIMETHYLAMINE-N-OXIDE REDUCTASE"/>
    <property type="match status" value="1"/>
</dbReference>
<evidence type="ECO:0000259" key="5">
    <source>
        <dbReference type="PROSITE" id="PS51085"/>
    </source>
</evidence>
<dbReference type="InterPro" id="IPR037949">
    <property type="entry name" value="MopB_CT_Acetylene-hydratase"/>
</dbReference>
<feature type="domain" description="4Fe-4S Mo/W bis-MGD-type" evidence="7">
    <location>
        <begin position="7"/>
        <end position="62"/>
    </location>
</feature>
<dbReference type="RefSeq" id="WP_111733956.1">
    <property type="nucleotide sequence ID" value="NZ_CP037901.1"/>
</dbReference>
<dbReference type="SUPFAM" id="SSF63380">
    <property type="entry name" value="Riboflavin synthase domain-like"/>
    <property type="match status" value="1"/>
</dbReference>
<dbReference type="InterPro" id="IPR012675">
    <property type="entry name" value="Beta-grasp_dom_sf"/>
</dbReference>
<proteinExistence type="inferred from homology"/>
<dbReference type="GO" id="GO:0016491">
    <property type="term" value="F:oxidoreductase activity"/>
    <property type="evidence" value="ECO:0007669"/>
    <property type="project" value="InterPro"/>
</dbReference>
<dbReference type="GO" id="GO:0051536">
    <property type="term" value="F:iron-sulfur cluster binding"/>
    <property type="evidence" value="ECO:0007669"/>
    <property type="project" value="UniProtKB-KW"/>
</dbReference>
<keyword evidence="2" id="KW-0479">Metal-binding</keyword>
<dbReference type="PRINTS" id="PR00371">
    <property type="entry name" value="FPNCR"/>
</dbReference>
<dbReference type="PROSITE" id="PS51085">
    <property type="entry name" value="2FE2S_FER_2"/>
    <property type="match status" value="1"/>
</dbReference>
<dbReference type="CDD" id="cd02781">
    <property type="entry name" value="MopB_CT_Acetylene-hydratase"/>
    <property type="match status" value="1"/>
</dbReference>
<evidence type="ECO:0000259" key="7">
    <source>
        <dbReference type="PROSITE" id="PS51669"/>
    </source>
</evidence>
<dbReference type="InterPro" id="IPR017927">
    <property type="entry name" value="FAD-bd_FR_type"/>
</dbReference>
<dbReference type="AlphaFoldDB" id="A0A482IX17"/>
<accession>A0A482IX17</accession>
<protein>
    <submittedName>
        <fullName evidence="8">2Fe-2S iron-sulfur cluster binding domain-containing protein</fullName>
    </submittedName>
</protein>
<dbReference type="SUPFAM" id="SSF52343">
    <property type="entry name" value="Ferredoxin reductase-like, C-terminal NADP-linked domain"/>
    <property type="match status" value="1"/>
</dbReference>
<feature type="domain" description="FAD-binding FR-type" evidence="6">
    <location>
        <begin position="811"/>
        <end position="924"/>
    </location>
</feature>
<dbReference type="InterPro" id="IPR050612">
    <property type="entry name" value="Prok_Mopterin_Oxidored"/>
</dbReference>
<dbReference type="Gene3D" id="2.40.40.20">
    <property type="match status" value="1"/>
</dbReference>
<feature type="domain" description="2Fe-2S ferredoxin-type" evidence="5">
    <location>
        <begin position="1072"/>
        <end position="1155"/>
    </location>
</feature>
<evidence type="ECO:0000256" key="3">
    <source>
        <dbReference type="ARBA" id="ARBA00023004"/>
    </source>
</evidence>
<sequence length="1155" mass="127337">MDNSLARAEVPGYCTLCRSRCGTLNEIVDDRLVSVRPDPMHPTGTANCAKGRAAPELIDSPYRVLWPMRRTTPKGSPDPGWQRITWDEAMSEVANRLGVIRNESGPEAVAFGLTTPSGTPISDSIDWIERFIRGFGSPNTIYGTEICNWHKDVAHTFTFGTALPVADYSNADTMLLWGHNPTNTWLAQATAIGKGRERGAKLVVVDPRRTPLAAQADAWLPVRPGTDTALALGMIRAMIERRLYDHDFVLNWTNAAFLVDPRNRQFLSAEEIWPGTPGYVAYNRETGRPLPIAQDAGGVSGDWEIHNRVSVRLASGDEILCHPAFALLRMTVEPFTPDEVTRITGVPSESMLRAVELLKGGRRIAYHSWTGVAQHTNATQSDRAIASLYALSGSFDRIGGNRIRRGPALNLISGAGWLTPERISKALGITERPIGPPSSGWILARDFAHAVTEGKPYRVRALMAFGGNMLISHSDTELSQRALETLEFHVHCDLFETPSARFADIFLPVNTPWEHEALRVGFEINDAAAALIQFRPRMVSARGESKADYEIVIDLAQRLGMGDRFFDGDRNVGWNHMLSPLGVTVNELRKHPRGMSFDIDAREQKYRLPADGADPRSPPRGFLTETGRVELYSGLLARHGQPPVATYLPPQEFDATNPTEAKRKGQAEPFPLILSSAKSGYYCHSQHRALASLRKRAPDPVAEISSALAAARGISDGDWIRISSRAGEARFRARLEPQMADDLVIAEFGWWQASPEYDRPEAPARGRESTNFNSLIAADATDPVSGSLPLRSFRCQVSRDPFAEALNRGWKGFKKFRLDTIADETEHVRHLSFRPADGLPLPDYHPGQHVQVRLGGEATMTRAYSLTGAAEVADRHSLSIAVRHQFWIMPDGKHAEGRVSSAIHRLAVGDLVELSSPSGGWVVPRFGRRPLILVAGGVGITPFLSLMESMPDGDDLEMWLFYSNTSAKSHAFRDRIRTHVARLPGLSVLDYYTAPEPDCVLGRDYHHKGRITPDCISAELIARRPSVYMCAAEGLISTMASGLIRRGVPKFDIFSEAFRSPPEPMLDNGRTFNVRFARSGDKEEVWRPSDGPLLDFATKKLGISLPSGCRVGQCESCAIRIISGHVRHLGIPEPEETESCLTCQAVPVTDITLDA</sequence>
<dbReference type="Gene3D" id="2.40.30.10">
    <property type="entry name" value="Translation factors"/>
    <property type="match status" value="1"/>
</dbReference>
<evidence type="ECO:0000256" key="2">
    <source>
        <dbReference type="ARBA" id="ARBA00022723"/>
    </source>
</evidence>
<dbReference type="Gene3D" id="3.40.50.740">
    <property type="match status" value="1"/>
</dbReference>
<keyword evidence="4" id="KW-0411">Iron-sulfur</keyword>
<dbReference type="GO" id="GO:0046872">
    <property type="term" value="F:metal ion binding"/>
    <property type="evidence" value="ECO:0007669"/>
    <property type="project" value="UniProtKB-KW"/>
</dbReference>